<comment type="similarity">
    <text evidence="2">Belongs to the Rht family.</text>
</comment>
<sequence length="204" mass="22120">MTFEYFLTCMVVILIPGTGMVYAIAMAIAGGWRTGLVAAFASTMGIVPHLMAAIFGLAVLMHTSAVAFQFVKYAGVAYLIYLAWQTLRSAGPIKLDDKPRQVPSMLQVIASGIAINSLNPKLSLFFMAFLPQFVNVSTANSTVEMLVLGAVFMALTFLVFAVFAVLAFSIRQLLTNSPTFMRWFRRTVAVSFGLLAAKLAVGEQ</sequence>
<evidence type="ECO:0000256" key="7">
    <source>
        <dbReference type="SAM" id="Phobius"/>
    </source>
</evidence>
<proteinExistence type="inferred from homology"/>
<dbReference type="PANTHER" id="PTHR30086">
    <property type="entry name" value="ARGININE EXPORTER PROTEIN ARGO"/>
    <property type="match status" value="1"/>
</dbReference>
<dbReference type="PIRSF" id="PIRSF006324">
    <property type="entry name" value="LeuE"/>
    <property type="match status" value="1"/>
</dbReference>
<keyword evidence="4 7" id="KW-0812">Transmembrane</keyword>
<protein>
    <submittedName>
        <fullName evidence="8">Lysine transporter LysE</fullName>
    </submittedName>
</protein>
<dbReference type="RefSeq" id="WP_284361495.1">
    <property type="nucleotide sequence ID" value="NZ_BSNI01000001.1"/>
</dbReference>
<accession>A0ABQ5ULH0</accession>
<feature type="transmembrane region" description="Helical" evidence="7">
    <location>
        <begin position="6"/>
        <end position="29"/>
    </location>
</feature>
<feature type="transmembrane region" description="Helical" evidence="7">
    <location>
        <begin position="150"/>
        <end position="171"/>
    </location>
</feature>
<keyword evidence="9" id="KW-1185">Reference proteome</keyword>
<keyword evidence="5 7" id="KW-1133">Transmembrane helix</keyword>
<name>A0ABQ5ULH0_9HYPH</name>
<evidence type="ECO:0000256" key="1">
    <source>
        <dbReference type="ARBA" id="ARBA00004651"/>
    </source>
</evidence>
<evidence type="ECO:0000313" key="9">
    <source>
        <dbReference type="Proteomes" id="UP001161405"/>
    </source>
</evidence>
<comment type="subcellular location">
    <subcellularLocation>
        <location evidence="1">Cell membrane</location>
        <topology evidence="1">Multi-pass membrane protein</topology>
    </subcellularLocation>
</comment>
<evidence type="ECO:0000256" key="4">
    <source>
        <dbReference type="ARBA" id="ARBA00022692"/>
    </source>
</evidence>
<reference evidence="8" key="2">
    <citation type="submission" date="2023-01" db="EMBL/GenBank/DDBJ databases">
        <title>Draft genome sequence of Maritalea porphyrae strain NBRC 107169.</title>
        <authorList>
            <person name="Sun Q."/>
            <person name="Mori K."/>
        </authorList>
    </citation>
    <scope>NUCLEOTIDE SEQUENCE</scope>
    <source>
        <strain evidence="8">NBRC 107169</strain>
    </source>
</reference>
<dbReference type="Pfam" id="PF01810">
    <property type="entry name" value="LysE"/>
    <property type="match status" value="1"/>
</dbReference>
<dbReference type="InterPro" id="IPR001123">
    <property type="entry name" value="LeuE-type"/>
</dbReference>
<gene>
    <name evidence="8" type="ORF">GCM10007879_03700</name>
</gene>
<feature type="transmembrane region" description="Helical" evidence="7">
    <location>
        <begin position="66"/>
        <end position="84"/>
    </location>
</feature>
<dbReference type="Proteomes" id="UP001161405">
    <property type="component" value="Unassembled WGS sequence"/>
</dbReference>
<dbReference type="EMBL" id="BSNI01000001">
    <property type="protein sequence ID" value="GLQ16121.1"/>
    <property type="molecule type" value="Genomic_DNA"/>
</dbReference>
<reference evidence="8" key="1">
    <citation type="journal article" date="2014" name="Int. J. Syst. Evol. Microbiol.">
        <title>Complete genome of a new Firmicutes species belonging to the dominant human colonic microbiota ('Ruminococcus bicirculans') reveals two chromosomes and a selective capacity to utilize plant glucans.</title>
        <authorList>
            <consortium name="NISC Comparative Sequencing Program"/>
            <person name="Wegmann U."/>
            <person name="Louis P."/>
            <person name="Goesmann A."/>
            <person name="Henrissat B."/>
            <person name="Duncan S.H."/>
            <person name="Flint H.J."/>
        </authorList>
    </citation>
    <scope>NUCLEOTIDE SEQUENCE</scope>
    <source>
        <strain evidence="8">NBRC 107169</strain>
    </source>
</reference>
<evidence type="ECO:0000256" key="5">
    <source>
        <dbReference type="ARBA" id="ARBA00022989"/>
    </source>
</evidence>
<organism evidence="8 9">
    <name type="scientific">Maritalea porphyrae</name>
    <dbReference type="NCBI Taxonomy" id="880732"/>
    <lineage>
        <taxon>Bacteria</taxon>
        <taxon>Pseudomonadati</taxon>
        <taxon>Pseudomonadota</taxon>
        <taxon>Alphaproteobacteria</taxon>
        <taxon>Hyphomicrobiales</taxon>
        <taxon>Devosiaceae</taxon>
        <taxon>Maritalea</taxon>
    </lineage>
</organism>
<evidence type="ECO:0000313" key="8">
    <source>
        <dbReference type="EMBL" id="GLQ16121.1"/>
    </source>
</evidence>
<evidence type="ECO:0000256" key="6">
    <source>
        <dbReference type="ARBA" id="ARBA00023136"/>
    </source>
</evidence>
<evidence type="ECO:0000256" key="2">
    <source>
        <dbReference type="ARBA" id="ARBA00007928"/>
    </source>
</evidence>
<feature type="transmembrane region" description="Helical" evidence="7">
    <location>
        <begin position="36"/>
        <end position="60"/>
    </location>
</feature>
<keyword evidence="6 7" id="KW-0472">Membrane</keyword>
<comment type="caution">
    <text evidence="8">The sequence shown here is derived from an EMBL/GenBank/DDBJ whole genome shotgun (WGS) entry which is preliminary data.</text>
</comment>
<feature type="transmembrane region" description="Helical" evidence="7">
    <location>
        <begin position="105"/>
        <end position="130"/>
    </location>
</feature>
<keyword evidence="3" id="KW-1003">Cell membrane</keyword>
<dbReference type="PANTHER" id="PTHR30086:SF14">
    <property type="entry name" value="HOMOSERINE_HOMOSERINE LACTONE EFFLUX PROTEIN"/>
    <property type="match status" value="1"/>
</dbReference>
<evidence type="ECO:0000256" key="3">
    <source>
        <dbReference type="ARBA" id="ARBA00022475"/>
    </source>
</evidence>